<dbReference type="AlphaFoldDB" id="A0A8J5VZB5"/>
<reference evidence="1" key="2">
    <citation type="submission" date="2021-02" db="EMBL/GenBank/DDBJ databases">
        <authorList>
            <person name="Kimball J.A."/>
            <person name="Haas M.W."/>
            <person name="Macchietto M."/>
            <person name="Kono T."/>
            <person name="Duquette J."/>
            <person name="Shao M."/>
        </authorList>
    </citation>
    <scope>NUCLEOTIDE SEQUENCE</scope>
    <source>
        <tissue evidence="1">Fresh leaf tissue</tissue>
    </source>
</reference>
<comment type="caution">
    <text evidence="1">The sequence shown here is derived from an EMBL/GenBank/DDBJ whole genome shotgun (WGS) entry which is preliminary data.</text>
</comment>
<gene>
    <name evidence="1" type="ORF">GUJ93_ZPchr0004g39215</name>
</gene>
<proteinExistence type="predicted"/>
<reference evidence="1" key="1">
    <citation type="journal article" date="2021" name="bioRxiv">
        <title>Whole Genome Assembly and Annotation of Northern Wild Rice, Zizania palustris L., Supports a Whole Genome Duplication in the Zizania Genus.</title>
        <authorList>
            <person name="Haas M."/>
            <person name="Kono T."/>
            <person name="Macchietto M."/>
            <person name="Millas R."/>
            <person name="McGilp L."/>
            <person name="Shao M."/>
            <person name="Duquette J."/>
            <person name="Hirsch C.N."/>
            <person name="Kimball J."/>
        </authorList>
    </citation>
    <scope>NUCLEOTIDE SEQUENCE</scope>
    <source>
        <tissue evidence="1">Fresh leaf tissue</tissue>
    </source>
</reference>
<accession>A0A8J5VZB5</accession>
<sequence length="77" mass="8325">MKFTDLLFGTVHRVPKENTTALSACAVSFLARYVLSGLTASYTSRKLHALLPGKPMSSLRLVLDAAPTRQGTMRSTA</sequence>
<evidence type="ECO:0000313" key="1">
    <source>
        <dbReference type="EMBL" id="KAG8065028.1"/>
    </source>
</evidence>
<dbReference type="Proteomes" id="UP000729402">
    <property type="component" value="Unassembled WGS sequence"/>
</dbReference>
<dbReference type="EMBL" id="JAAALK010000285">
    <property type="protein sequence ID" value="KAG8065028.1"/>
    <property type="molecule type" value="Genomic_DNA"/>
</dbReference>
<protein>
    <submittedName>
        <fullName evidence="1">Uncharacterized protein</fullName>
    </submittedName>
</protein>
<keyword evidence="2" id="KW-1185">Reference proteome</keyword>
<name>A0A8J5VZB5_ZIZPA</name>
<organism evidence="1 2">
    <name type="scientific">Zizania palustris</name>
    <name type="common">Northern wild rice</name>
    <dbReference type="NCBI Taxonomy" id="103762"/>
    <lineage>
        <taxon>Eukaryota</taxon>
        <taxon>Viridiplantae</taxon>
        <taxon>Streptophyta</taxon>
        <taxon>Embryophyta</taxon>
        <taxon>Tracheophyta</taxon>
        <taxon>Spermatophyta</taxon>
        <taxon>Magnoliopsida</taxon>
        <taxon>Liliopsida</taxon>
        <taxon>Poales</taxon>
        <taxon>Poaceae</taxon>
        <taxon>BOP clade</taxon>
        <taxon>Oryzoideae</taxon>
        <taxon>Oryzeae</taxon>
        <taxon>Zizaniinae</taxon>
        <taxon>Zizania</taxon>
    </lineage>
</organism>
<evidence type="ECO:0000313" key="2">
    <source>
        <dbReference type="Proteomes" id="UP000729402"/>
    </source>
</evidence>